<evidence type="ECO:0000313" key="1">
    <source>
        <dbReference type="EMBL" id="KAK8093365.1"/>
    </source>
</evidence>
<accession>A0ABR1X9J9</accession>
<dbReference type="EMBL" id="JAQQWN010000002">
    <property type="protein sequence ID" value="KAK8093365.1"/>
    <property type="molecule type" value="Genomic_DNA"/>
</dbReference>
<comment type="caution">
    <text evidence="1">The sequence shown here is derived from an EMBL/GenBank/DDBJ whole genome shotgun (WGS) entry which is preliminary data.</text>
</comment>
<keyword evidence="2" id="KW-1185">Reference proteome</keyword>
<organism evidence="1 2">
    <name type="scientific">Apiospora hydei</name>
    <dbReference type="NCBI Taxonomy" id="1337664"/>
    <lineage>
        <taxon>Eukaryota</taxon>
        <taxon>Fungi</taxon>
        <taxon>Dikarya</taxon>
        <taxon>Ascomycota</taxon>
        <taxon>Pezizomycotina</taxon>
        <taxon>Sordariomycetes</taxon>
        <taxon>Xylariomycetidae</taxon>
        <taxon>Amphisphaeriales</taxon>
        <taxon>Apiosporaceae</taxon>
        <taxon>Apiospora</taxon>
    </lineage>
</organism>
<dbReference type="RefSeq" id="XP_066674138.1">
    <property type="nucleotide sequence ID" value="XM_066804365.1"/>
</dbReference>
<proteinExistence type="predicted"/>
<dbReference type="GeneID" id="92037425"/>
<sequence>MDIAKTINDAAKQIAGLDFGRGRAFNKPHVVFAALVGNNVDQVVQGMTQGEITDALETRLATMASHATRGHTVFTRLRGNPAFNIYIALEMNPLVPLSAADVESIFSSLEKARQRALSTAQGPGNAKKSRLILALDVILNLRQKANNLDRLDHIVTLKPKPSSRPSMLKGANNNVGIVVDNNTLWPPAHFSPIDVAHLCQQDVHTALFGITPETPGAEPDYPTDQDYPVTIRRFLSYESLTKNKPTSSRALYPAPVAFFDDKSREDWYTLTGHKSRFYATLAEFAEYAKQAFRQAGIDRVICMMTPWFYDPNEVATLATQGGLALPIAWENRCYRTGMTLVIDRDGKTENNRAWKYKVVVFQPQAPRYPRAAPPGRCWIGGTLKPGSLDRGSSPMASGGRGVGPDSVELSANLVSQLTEDPESLTIDSMTLSTRYFRNVGFRQSAWDA</sequence>
<name>A0ABR1X9J9_9PEZI</name>
<protein>
    <submittedName>
        <fullName evidence="1">Uncharacterized protein</fullName>
    </submittedName>
</protein>
<reference evidence="1 2" key="1">
    <citation type="submission" date="2023-01" db="EMBL/GenBank/DDBJ databases">
        <title>Analysis of 21 Apiospora genomes using comparative genomics revels a genus with tremendous synthesis potential of carbohydrate active enzymes and secondary metabolites.</title>
        <authorList>
            <person name="Sorensen T."/>
        </authorList>
    </citation>
    <scope>NUCLEOTIDE SEQUENCE [LARGE SCALE GENOMIC DNA]</scope>
    <source>
        <strain evidence="1 2">CBS 114990</strain>
    </source>
</reference>
<gene>
    <name evidence="1" type="ORF">PG997_000050</name>
</gene>
<evidence type="ECO:0000313" key="2">
    <source>
        <dbReference type="Proteomes" id="UP001433268"/>
    </source>
</evidence>
<dbReference type="Proteomes" id="UP001433268">
    <property type="component" value="Unassembled WGS sequence"/>
</dbReference>